<evidence type="ECO:0000259" key="13">
    <source>
        <dbReference type="Pfam" id="PF00725"/>
    </source>
</evidence>
<dbReference type="Gene3D" id="3.90.226.10">
    <property type="entry name" value="2-enoyl-CoA Hydratase, Chain A, domain 1"/>
    <property type="match status" value="1"/>
</dbReference>
<keyword evidence="3" id="KW-0276">Fatty acid metabolism</keyword>
<evidence type="ECO:0000256" key="6">
    <source>
        <dbReference type="ARBA" id="ARBA00023027"/>
    </source>
</evidence>
<keyword evidence="5" id="KW-0560">Oxidoreductase</keyword>
<comment type="subcellular location">
    <subcellularLocation>
        <location evidence="1">Peroxisome</location>
    </subcellularLocation>
</comment>
<dbReference type="InterPro" id="IPR008927">
    <property type="entry name" value="6-PGluconate_DH-like_C_sf"/>
</dbReference>
<keyword evidence="9" id="KW-0413">Isomerase</keyword>
<name>A0ABY9AIK7_PARCI</name>
<comment type="pathway">
    <text evidence="2">Lipid metabolism; fatty acid beta-oxidation.</text>
</comment>
<evidence type="ECO:0000256" key="9">
    <source>
        <dbReference type="ARBA" id="ARBA00023235"/>
    </source>
</evidence>
<evidence type="ECO:0000256" key="3">
    <source>
        <dbReference type="ARBA" id="ARBA00022832"/>
    </source>
</evidence>
<evidence type="ECO:0000256" key="11">
    <source>
        <dbReference type="ARBA" id="ARBA00023268"/>
    </source>
</evidence>
<comment type="catalytic activity">
    <reaction evidence="12">
        <text>a (3S)-3-hydroxyacyl-CoA + NAD(+) = a 3-oxoacyl-CoA + NADH + H(+)</text>
        <dbReference type="Rhea" id="RHEA:22432"/>
        <dbReference type="ChEBI" id="CHEBI:15378"/>
        <dbReference type="ChEBI" id="CHEBI:57318"/>
        <dbReference type="ChEBI" id="CHEBI:57540"/>
        <dbReference type="ChEBI" id="CHEBI:57945"/>
        <dbReference type="ChEBI" id="CHEBI:90726"/>
        <dbReference type="EC" id="1.1.1.35"/>
    </reaction>
</comment>
<keyword evidence="8" id="KW-0576">Peroxisome</keyword>
<sequence length="699" mass="75475">MTAEYQVHGDVAVITLANPPVNGLGHATRKGITDGLARANADAAVKAIVVTGAGGAFSGGADIKEFGTDKAMQEPNLHSVIRAVEGSAKPVVAAIHTVCMGGGLELALGCHYRIAAPGCSMALPEVKLGLLPGAGGTQRLPRVVGVEAALNMIVSGEPVKSELIGGMPGQKLFDRMAASAESLAEEALAFARSVADTRPLPLVRNLPAKHPQGDAYFQFARNMVKGMAKNFPAPLKCVDAVEAATKRKFEDGLAYERELFVNLMWTPESRALRHLFLAERAASKIPDVPSDTPKREIRKVGVIGAGTMGGGISMNFLNAGIPVTILETKQEALDRGLATIRKNYEAQVAKSKLKQDKYEQRMALLTPTLNYDDLKDVDLVIEAVFEEMGVKETVFRKLDEVAKPGAILASNTSTLDVNRIAAFTKRPQDVVGMHFFSPANVMKLLEVVRGKQTAKDVLATVMALAKKIKKTAVVSGVCDGFIGNRMIERYSQQAGFLLDEGATPQQVDKAIEKFGFAMGPFRMGDLAGNDIGWAIRKRRAVERPDMKYSRTADKLCELGRYGQKTGAGWYDYKPGKRDAIPSELVNKMIEDHRKELGITPRKISDEEIVQRLVYALVNEGAKILEEGIASKSGDIDMVYLTGYGFPIHRGGPMHYASEVGLFNVAQSMQRFAQNPLDDAAAWEPAPLLSRLAAEGKAFA</sequence>
<reference evidence="15 16" key="1">
    <citation type="submission" date="2023-06" db="EMBL/GenBank/DDBJ databases">
        <authorList>
            <person name="Ham H."/>
            <person name="Park D.S."/>
        </authorList>
    </citation>
    <scope>NUCLEOTIDE SEQUENCE [LARGE SCALE GENOMIC DNA]</scope>
    <source>
        <strain evidence="15 16">KACC 17005</strain>
    </source>
</reference>
<gene>
    <name evidence="15" type="ORF">QRO08_12490</name>
</gene>
<keyword evidence="7" id="KW-0443">Lipid metabolism</keyword>
<feature type="domain" description="3-hydroxyacyl-CoA dehydrogenase NAD binding" evidence="14">
    <location>
        <begin position="299"/>
        <end position="475"/>
    </location>
</feature>
<evidence type="ECO:0000256" key="8">
    <source>
        <dbReference type="ARBA" id="ARBA00023140"/>
    </source>
</evidence>
<evidence type="ECO:0000256" key="1">
    <source>
        <dbReference type="ARBA" id="ARBA00004275"/>
    </source>
</evidence>
<evidence type="ECO:0000259" key="14">
    <source>
        <dbReference type="Pfam" id="PF02737"/>
    </source>
</evidence>
<keyword evidence="11" id="KW-0511">Multifunctional enzyme</keyword>
<evidence type="ECO:0000256" key="12">
    <source>
        <dbReference type="ARBA" id="ARBA00049556"/>
    </source>
</evidence>
<evidence type="ECO:0000313" key="16">
    <source>
        <dbReference type="Proteomes" id="UP001242732"/>
    </source>
</evidence>
<dbReference type="EMBL" id="CP127363">
    <property type="protein sequence ID" value="WIY46679.1"/>
    <property type="molecule type" value="Genomic_DNA"/>
</dbReference>
<dbReference type="Pfam" id="PF02737">
    <property type="entry name" value="3HCDH_N"/>
    <property type="match status" value="1"/>
</dbReference>
<evidence type="ECO:0000256" key="2">
    <source>
        <dbReference type="ARBA" id="ARBA00005005"/>
    </source>
</evidence>
<evidence type="ECO:0000256" key="10">
    <source>
        <dbReference type="ARBA" id="ARBA00023239"/>
    </source>
</evidence>
<feature type="domain" description="3-hydroxyacyl-CoA dehydrogenase C-terminal" evidence="13">
    <location>
        <begin position="608"/>
        <end position="696"/>
    </location>
</feature>
<dbReference type="SUPFAM" id="SSF52096">
    <property type="entry name" value="ClpP/crotonase"/>
    <property type="match status" value="1"/>
</dbReference>
<dbReference type="InterPro" id="IPR036291">
    <property type="entry name" value="NAD(P)-bd_dom_sf"/>
</dbReference>
<keyword evidence="16" id="KW-1185">Reference proteome</keyword>
<evidence type="ECO:0000256" key="5">
    <source>
        <dbReference type="ARBA" id="ARBA00023002"/>
    </source>
</evidence>
<evidence type="ECO:0000256" key="7">
    <source>
        <dbReference type="ARBA" id="ARBA00023098"/>
    </source>
</evidence>
<dbReference type="PANTHER" id="PTHR23309">
    <property type="entry name" value="3-HYDROXYACYL-COA DEHYROGENASE"/>
    <property type="match status" value="1"/>
</dbReference>
<dbReference type="InterPro" id="IPR006176">
    <property type="entry name" value="3-OHacyl-CoA_DH_NAD-bd"/>
</dbReference>
<organism evidence="15 16">
    <name type="scientific">Paracidovorax citrulli</name>
    <name type="common">Acidovorax citrulli</name>
    <dbReference type="NCBI Taxonomy" id="80869"/>
    <lineage>
        <taxon>Bacteria</taxon>
        <taxon>Pseudomonadati</taxon>
        <taxon>Pseudomonadota</taxon>
        <taxon>Betaproteobacteria</taxon>
        <taxon>Burkholderiales</taxon>
        <taxon>Comamonadaceae</taxon>
        <taxon>Paracidovorax</taxon>
    </lineage>
</organism>
<protein>
    <submittedName>
        <fullName evidence="15">3-hydroxyacyl-CoA dehydrogenase NAD-binding domain-containing protein</fullName>
    </submittedName>
</protein>
<dbReference type="Gene3D" id="1.10.1040.50">
    <property type="match status" value="1"/>
</dbReference>
<evidence type="ECO:0000313" key="15">
    <source>
        <dbReference type="EMBL" id="WIY46679.1"/>
    </source>
</evidence>
<dbReference type="RefSeq" id="WP_011795967.1">
    <property type="nucleotide sequence ID" value="NZ_CP023687.1"/>
</dbReference>
<dbReference type="SUPFAM" id="SSF48179">
    <property type="entry name" value="6-phosphogluconate dehydrogenase C-terminal domain-like"/>
    <property type="match status" value="2"/>
</dbReference>
<dbReference type="Pfam" id="PF00378">
    <property type="entry name" value="ECH_1"/>
    <property type="match status" value="1"/>
</dbReference>
<proteinExistence type="predicted"/>
<evidence type="ECO:0000256" key="4">
    <source>
        <dbReference type="ARBA" id="ARBA00022963"/>
    </source>
</evidence>
<keyword evidence="10" id="KW-0456">Lyase</keyword>
<keyword evidence="6" id="KW-0520">NAD</keyword>
<feature type="domain" description="3-hydroxyacyl-CoA dehydrogenase C-terminal" evidence="13">
    <location>
        <begin position="480"/>
        <end position="572"/>
    </location>
</feature>
<keyword evidence="4" id="KW-0442">Lipid degradation</keyword>
<dbReference type="SUPFAM" id="SSF51735">
    <property type="entry name" value="NAD(P)-binding Rossmann-fold domains"/>
    <property type="match status" value="1"/>
</dbReference>
<dbReference type="InterPro" id="IPR006108">
    <property type="entry name" value="3HC_DH_C"/>
</dbReference>
<dbReference type="Pfam" id="PF00725">
    <property type="entry name" value="3HCDH"/>
    <property type="match status" value="2"/>
</dbReference>
<dbReference type="InterPro" id="IPR001753">
    <property type="entry name" value="Enoyl-CoA_hydra/iso"/>
</dbReference>
<dbReference type="Proteomes" id="UP001242732">
    <property type="component" value="Chromosome"/>
</dbReference>
<dbReference type="CDD" id="cd06558">
    <property type="entry name" value="crotonase-like"/>
    <property type="match status" value="1"/>
</dbReference>
<accession>A0ABY9AIK7</accession>
<dbReference type="Gene3D" id="3.40.50.720">
    <property type="entry name" value="NAD(P)-binding Rossmann-like Domain"/>
    <property type="match status" value="1"/>
</dbReference>
<dbReference type="InterPro" id="IPR029045">
    <property type="entry name" value="ClpP/crotonase-like_dom_sf"/>
</dbReference>